<dbReference type="SFLD" id="SFLDG01129">
    <property type="entry name" value="C1.5:_HAD__Beta-PGM__Phosphata"/>
    <property type="match status" value="1"/>
</dbReference>
<dbReference type="InterPro" id="IPR006439">
    <property type="entry name" value="HAD-SF_hydro_IA"/>
</dbReference>
<evidence type="ECO:0000313" key="1">
    <source>
        <dbReference type="EMBL" id="MDC7228355.1"/>
    </source>
</evidence>
<accession>A0AAJ1IFG6</accession>
<organism evidence="1 2">
    <name type="scientific">Candidatus Thalassospirochaeta sargassi</name>
    <dbReference type="NCBI Taxonomy" id="3119039"/>
    <lineage>
        <taxon>Bacteria</taxon>
        <taxon>Pseudomonadati</taxon>
        <taxon>Spirochaetota</taxon>
        <taxon>Spirochaetia</taxon>
        <taxon>Spirochaetales</taxon>
        <taxon>Spirochaetaceae</taxon>
        <taxon>Candidatus Thalassospirochaeta</taxon>
    </lineage>
</organism>
<comment type="caution">
    <text evidence="1">The sequence shown here is derived from an EMBL/GenBank/DDBJ whole genome shotgun (WGS) entry which is preliminary data.</text>
</comment>
<dbReference type="PANTHER" id="PTHR42896">
    <property type="entry name" value="XYLULOSE-1,5-BISPHOSPHATE (XUBP) PHOSPHATASE"/>
    <property type="match status" value="1"/>
</dbReference>
<dbReference type="InterPro" id="IPR044999">
    <property type="entry name" value="CbbY-like"/>
</dbReference>
<dbReference type="Gene3D" id="1.10.150.240">
    <property type="entry name" value="Putative phosphatase, domain 2"/>
    <property type="match status" value="1"/>
</dbReference>
<name>A0AAJ1IFG6_9SPIO</name>
<dbReference type="InterPro" id="IPR036412">
    <property type="entry name" value="HAD-like_sf"/>
</dbReference>
<dbReference type="SFLD" id="SFLDS00003">
    <property type="entry name" value="Haloacid_Dehalogenase"/>
    <property type="match status" value="1"/>
</dbReference>
<dbReference type="InterPro" id="IPR023198">
    <property type="entry name" value="PGP-like_dom2"/>
</dbReference>
<dbReference type="Gene3D" id="3.40.50.1000">
    <property type="entry name" value="HAD superfamily/HAD-like"/>
    <property type="match status" value="1"/>
</dbReference>
<dbReference type="GO" id="GO:0016787">
    <property type="term" value="F:hydrolase activity"/>
    <property type="evidence" value="ECO:0007669"/>
    <property type="project" value="UniProtKB-KW"/>
</dbReference>
<dbReference type="SUPFAM" id="SSF56784">
    <property type="entry name" value="HAD-like"/>
    <property type="match status" value="1"/>
</dbReference>
<gene>
    <name evidence="1" type="ORF">PQJ61_16450</name>
</gene>
<protein>
    <submittedName>
        <fullName evidence="1">HAD-IA family hydrolase</fullName>
    </submittedName>
</protein>
<reference evidence="1 2" key="1">
    <citation type="submission" date="2022-12" db="EMBL/GenBank/DDBJ databases">
        <title>Metagenome assembled genome from gulf of manar.</title>
        <authorList>
            <person name="Kohli P."/>
            <person name="Pk S."/>
            <person name="Venkata Ramana C."/>
            <person name="Sasikala C."/>
        </authorList>
    </citation>
    <scope>NUCLEOTIDE SEQUENCE [LARGE SCALE GENOMIC DNA]</scope>
    <source>
        <strain evidence="1">JB008</strain>
    </source>
</reference>
<dbReference type="Pfam" id="PF00702">
    <property type="entry name" value="Hydrolase"/>
    <property type="match status" value="1"/>
</dbReference>
<dbReference type="NCBIfam" id="TIGR01509">
    <property type="entry name" value="HAD-SF-IA-v3"/>
    <property type="match status" value="1"/>
</dbReference>
<keyword evidence="1" id="KW-0378">Hydrolase</keyword>
<sequence>MAVKALLFDQDGVIVDTERHGHRTAFNNAFKAKDLDIYWDEKEYYSLLRVGGGKERLKLYFAEQKEYKNMSADELSSFTADLHARKTLEFIKIIRNKGLPLRSGIRRLMKEAQAAKIPVAVCTTSNEQNTRAILNTLLPEINVSLILAGDCVKNKKPDPEIYLKAVSLLKIAPEEGLVIEDSNIGTTAAKKAGLNVTATLTDYTYEEDMQNADLVLSSLGDKTEPVKIIKADRRFKPGNEVHLKDLLDYFK</sequence>
<dbReference type="InterPro" id="IPR023214">
    <property type="entry name" value="HAD_sf"/>
</dbReference>
<dbReference type="PANTHER" id="PTHR42896:SF2">
    <property type="entry name" value="CBBY-LIKE PROTEIN"/>
    <property type="match status" value="1"/>
</dbReference>
<dbReference type="EMBL" id="JAQQAL010000044">
    <property type="protein sequence ID" value="MDC7228355.1"/>
    <property type="molecule type" value="Genomic_DNA"/>
</dbReference>
<dbReference type="AlphaFoldDB" id="A0AAJ1IFG6"/>
<dbReference type="Proteomes" id="UP001221217">
    <property type="component" value="Unassembled WGS sequence"/>
</dbReference>
<evidence type="ECO:0000313" key="2">
    <source>
        <dbReference type="Proteomes" id="UP001221217"/>
    </source>
</evidence>
<proteinExistence type="predicted"/>